<evidence type="ECO:0000313" key="2">
    <source>
        <dbReference type="EMBL" id="CAI9917197.1"/>
    </source>
</evidence>
<protein>
    <submittedName>
        <fullName evidence="3">Hypothetical_protein</fullName>
    </submittedName>
</protein>
<name>A0AA86NCF4_9EUKA</name>
<dbReference type="EMBL" id="CATOUU010000126">
    <property type="protein sequence ID" value="CAI9917197.1"/>
    <property type="molecule type" value="Genomic_DNA"/>
</dbReference>
<sequence length="144" mass="16132">MYYQLIRPIERIQYGKYYFLLSSPDLEEVSVGCGLCLFILFWSSFSSLISSSVEDKSFKISRLTLLVHLKKEGWVWVFLDTSDGYAGVHGSCQTPSASPTGPGDPRRPGARRPSKDRYPRGAPRSFPPCSETKYRGGKSNQKGV</sequence>
<dbReference type="AlphaFoldDB" id="A0AA86NCF4"/>
<proteinExistence type="predicted"/>
<gene>
    <name evidence="3" type="ORF">HINF_LOCUS47468</name>
    <name evidence="2" type="ORF">HINF_LOCUS4842</name>
</gene>
<reference evidence="2" key="1">
    <citation type="submission" date="2023-06" db="EMBL/GenBank/DDBJ databases">
        <authorList>
            <person name="Kurt Z."/>
        </authorList>
    </citation>
    <scope>NUCLEOTIDE SEQUENCE</scope>
</reference>
<keyword evidence="4" id="KW-1185">Reference proteome</keyword>
<organism evidence="2">
    <name type="scientific">Hexamita inflata</name>
    <dbReference type="NCBI Taxonomy" id="28002"/>
    <lineage>
        <taxon>Eukaryota</taxon>
        <taxon>Metamonada</taxon>
        <taxon>Diplomonadida</taxon>
        <taxon>Hexamitidae</taxon>
        <taxon>Hexamitinae</taxon>
        <taxon>Hexamita</taxon>
    </lineage>
</organism>
<feature type="region of interest" description="Disordered" evidence="1">
    <location>
        <begin position="90"/>
        <end position="144"/>
    </location>
</feature>
<evidence type="ECO:0000313" key="3">
    <source>
        <dbReference type="EMBL" id="CAL6057359.1"/>
    </source>
</evidence>
<accession>A0AA86NCF4</accession>
<dbReference type="Proteomes" id="UP001642409">
    <property type="component" value="Unassembled WGS sequence"/>
</dbReference>
<comment type="caution">
    <text evidence="2">The sequence shown here is derived from an EMBL/GenBank/DDBJ whole genome shotgun (WGS) entry which is preliminary data.</text>
</comment>
<evidence type="ECO:0000256" key="1">
    <source>
        <dbReference type="SAM" id="MobiDB-lite"/>
    </source>
</evidence>
<reference evidence="3 4" key="2">
    <citation type="submission" date="2024-07" db="EMBL/GenBank/DDBJ databases">
        <authorList>
            <person name="Akdeniz Z."/>
        </authorList>
    </citation>
    <scope>NUCLEOTIDE SEQUENCE [LARGE SCALE GENOMIC DNA]</scope>
</reference>
<evidence type="ECO:0000313" key="4">
    <source>
        <dbReference type="Proteomes" id="UP001642409"/>
    </source>
</evidence>
<dbReference type="EMBL" id="CAXDID020000214">
    <property type="protein sequence ID" value="CAL6057359.1"/>
    <property type="molecule type" value="Genomic_DNA"/>
</dbReference>